<dbReference type="AlphaFoldDB" id="A0AA42WEN4"/>
<reference evidence="1" key="1">
    <citation type="submission" date="2022-09" db="EMBL/GenBank/DDBJ databases">
        <title>Intensive care unit water sources are persistently colonized with multi-drug resistant bacteria and are the site of extensive horizontal gene transfer of antibiotic resistance genes.</title>
        <authorList>
            <person name="Diorio-Toth L."/>
        </authorList>
    </citation>
    <scope>NUCLEOTIDE SEQUENCE</scope>
    <source>
        <strain evidence="1">GD03676</strain>
    </source>
</reference>
<dbReference type="RefSeq" id="WP_280028345.1">
    <property type="nucleotide sequence ID" value="NZ_JAOCKG010000009.1"/>
</dbReference>
<protein>
    <submittedName>
        <fullName evidence="1">Phage gp6-like head-tail connector protein</fullName>
    </submittedName>
</protein>
<organism evidence="1 2">
    <name type="scientific">Achromobacter marplatensis</name>
    <dbReference type="NCBI Taxonomy" id="470868"/>
    <lineage>
        <taxon>Bacteria</taxon>
        <taxon>Pseudomonadati</taxon>
        <taxon>Pseudomonadota</taxon>
        <taxon>Betaproteobacteria</taxon>
        <taxon>Burkholderiales</taxon>
        <taxon>Alcaligenaceae</taxon>
        <taxon>Achromobacter</taxon>
    </lineage>
</organism>
<sequence length="158" mass="16692">MSLLTPEECIAHCSADPADASLLADLLAGAESAVAGYLNRAYFATQAELSAAQDALPKAAGDAQDAYEAAMAVAADFASSAAREMAIDLATERLKEAKIGFQRVLFGMVATPRIRAAVRLTLGNLYANREEVVVGASAVRLPQGVPELLRPDRREMMP</sequence>
<dbReference type="EMBL" id="JAOCKG010000009">
    <property type="protein sequence ID" value="MDH2052856.1"/>
    <property type="molecule type" value="Genomic_DNA"/>
</dbReference>
<accession>A0AA42WEN4</accession>
<dbReference type="Gene3D" id="1.10.3230.30">
    <property type="entry name" value="Phage gp6-like head-tail connector protein"/>
    <property type="match status" value="1"/>
</dbReference>
<name>A0AA42WEN4_9BURK</name>
<gene>
    <name evidence="1" type="ORF">N5K24_20805</name>
</gene>
<evidence type="ECO:0000313" key="2">
    <source>
        <dbReference type="Proteomes" id="UP001161276"/>
    </source>
</evidence>
<proteinExistence type="predicted"/>
<evidence type="ECO:0000313" key="1">
    <source>
        <dbReference type="EMBL" id="MDH2052856.1"/>
    </source>
</evidence>
<dbReference type="Proteomes" id="UP001161276">
    <property type="component" value="Unassembled WGS sequence"/>
</dbReference>
<comment type="caution">
    <text evidence="1">The sequence shown here is derived from an EMBL/GenBank/DDBJ whole genome shotgun (WGS) entry which is preliminary data.</text>
</comment>
<dbReference type="CDD" id="cd08054">
    <property type="entry name" value="gp6"/>
    <property type="match status" value="1"/>
</dbReference>